<dbReference type="InterPro" id="IPR029058">
    <property type="entry name" value="AB_hydrolase_fold"/>
</dbReference>
<keyword evidence="3" id="KW-1185">Reference proteome</keyword>
<dbReference type="PRINTS" id="PR00111">
    <property type="entry name" value="ABHYDROLASE"/>
</dbReference>
<dbReference type="EMBL" id="JBHUOG010000002">
    <property type="protein sequence ID" value="MFD2795243.1"/>
    <property type="molecule type" value="Genomic_DNA"/>
</dbReference>
<protein>
    <submittedName>
        <fullName evidence="2">Alpha/beta fold hydrolase</fullName>
    </submittedName>
</protein>
<accession>A0ABW5VU97</accession>
<dbReference type="InterPro" id="IPR050471">
    <property type="entry name" value="AB_hydrolase"/>
</dbReference>
<dbReference type="PANTHER" id="PTHR43433:SF5">
    <property type="entry name" value="AB HYDROLASE-1 DOMAIN-CONTAINING PROTEIN"/>
    <property type="match status" value="1"/>
</dbReference>
<evidence type="ECO:0000259" key="1">
    <source>
        <dbReference type="Pfam" id="PF00561"/>
    </source>
</evidence>
<organism evidence="2 3">
    <name type="scientific">Promicromonospora vindobonensis</name>
    <dbReference type="NCBI Taxonomy" id="195748"/>
    <lineage>
        <taxon>Bacteria</taxon>
        <taxon>Bacillati</taxon>
        <taxon>Actinomycetota</taxon>
        <taxon>Actinomycetes</taxon>
        <taxon>Micrococcales</taxon>
        <taxon>Promicromonosporaceae</taxon>
        <taxon>Promicromonospora</taxon>
    </lineage>
</organism>
<gene>
    <name evidence="2" type="ORF">ACFS27_16915</name>
</gene>
<comment type="caution">
    <text evidence="2">The sequence shown here is derived from an EMBL/GenBank/DDBJ whole genome shotgun (WGS) entry which is preliminary data.</text>
</comment>
<dbReference type="Proteomes" id="UP001597479">
    <property type="component" value="Unassembled WGS sequence"/>
</dbReference>
<proteinExistence type="predicted"/>
<name>A0ABW5VU97_9MICO</name>
<reference evidence="3" key="1">
    <citation type="journal article" date="2019" name="Int. J. Syst. Evol. Microbiol.">
        <title>The Global Catalogue of Microorganisms (GCM) 10K type strain sequencing project: providing services to taxonomists for standard genome sequencing and annotation.</title>
        <authorList>
            <consortium name="The Broad Institute Genomics Platform"/>
            <consortium name="The Broad Institute Genome Sequencing Center for Infectious Disease"/>
            <person name="Wu L."/>
            <person name="Ma J."/>
        </authorList>
    </citation>
    <scope>NUCLEOTIDE SEQUENCE [LARGE SCALE GENOMIC DNA]</scope>
    <source>
        <strain evidence="3">CCM 7044</strain>
    </source>
</reference>
<dbReference type="Gene3D" id="3.40.50.1820">
    <property type="entry name" value="alpha/beta hydrolase"/>
    <property type="match status" value="1"/>
</dbReference>
<keyword evidence="2" id="KW-0378">Hydrolase</keyword>
<dbReference type="PANTHER" id="PTHR43433">
    <property type="entry name" value="HYDROLASE, ALPHA/BETA FOLD FAMILY PROTEIN"/>
    <property type="match status" value="1"/>
</dbReference>
<sequence length="264" mass="28294">METLFAAADGFPLAVQTGGPQDAPALLLLQGQANSHSWWRGLRGAFEGSFRTITMDYRGTGRSRGEVGPWTTAGFAADAAAVLDHVGVDAALVYGTSMGGRVAQMLAVDHPDRVTAMALACTSPGGTHAVERGQDVRRALARASSGERLRLLHDLFYTPHRPRPPRESDLLGDPSMGRREAGAHLRASDQHDAWDALPSIAVPTLVLHGGDDRMTPAANGVLLAERIPGARLEIFPRGRHGFFDEFSAEVNPVVLGFLEPHLVR</sequence>
<evidence type="ECO:0000313" key="2">
    <source>
        <dbReference type="EMBL" id="MFD2795243.1"/>
    </source>
</evidence>
<dbReference type="RefSeq" id="WP_377185137.1">
    <property type="nucleotide sequence ID" value="NZ_JBHUOG010000002.1"/>
</dbReference>
<dbReference type="Pfam" id="PF00561">
    <property type="entry name" value="Abhydrolase_1"/>
    <property type="match status" value="1"/>
</dbReference>
<dbReference type="GO" id="GO:0016787">
    <property type="term" value="F:hydrolase activity"/>
    <property type="evidence" value="ECO:0007669"/>
    <property type="project" value="UniProtKB-KW"/>
</dbReference>
<evidence type="ECO:0000313" key="3">
    <source>
        <dbReference type="Proteomes" id="UP001597479"/>
    </source>
</evidence>
<dbReference type="SUPFAM" id="SSF53474">
    <property type="entry name" value="alpha/beta-Hydrolases"/>
    <property type="match status" value="1"/>
</dbReference>
<feature type="domain" description="AB hydrolase-1" evidence="1">
    <location>
        <begin position="24"/>
        <end position="245"/>
    </location>
</feature>
<dbReference type="InterPro" id="IPR000073">
    <property type="entry name" value="AB_hydrolase_1"/>
</dbReference>